<dbReference type="Gene3D" id="1.10.10.60">
    <property type="entry name" value="Homeodomain-like"/>
    <property type="match status" value="1"/>
</dbReference>
<dbReference type="PANTHER" id="PTHR30055:SF223">
    <property type="entry name" value="HTH-TYPE TRANSCRIPTIONAL REGULATOR UIDR"/>
    <property type="match status" value="1"/>
</dbReference>
<dbReference type="Pfam" id="PF00440">
    <property type="entry name" value="TetR_N"/>
    <property type="match status" value="2"/>
</dbReference>
<feature type="domain" description="HTH tetR-type" evidence="4">
    <location>
        <begin position="257"/>
        <end position="317"/>
    </location>
</feature>
<dbReference type="InterPro" id="IPR023772">
    <property type="entry name" value="DNA-bd_HTH_TetR-type_CS"/>
</dbReference>
<keyword evidence="1 2" id="KW-0238">DNA-binding</keyword>
<feature type="DNA-binding region" description="H-T-H motif" evidence="2">
    <location>
        <begin position="52"/>
        <end position="71"/>
    </location>
</feature>
<evidence type="ECO:0000313" key="6">
    <source>
        <dbReference type="Proteomes" id="UP001500603"/>
    </source>
</evidence>
<dbReference type="Gene3D" id="1.10.357.10">
    <property type="entry name" value="Tetracycline Repressor, domain 2"/>
    <property type="match status" value="2"/>
</dbReference>
<evidence type="ECO:0000259" key="4">
    <source>
        <dbReference type="PROSITE" id="PS50977"/>
    </source>
</evidence>
<dbReference type="Proteomes" id="UP001500603">
    <property type="component" value="Unassembled WGS sequence"/>
</dbReference>
<evidence type="ECO:0000313" key="5">
    <source>
        <dbReference type="EMBL" id="GAA5060425.1"/>
    </source>
</evidence>
<dbReference type="PROSITE" id="PS01081">
    <property type="entry name" value="HTH_TETR_1"/>
    <property type="match status" value="1"/>
</dbReference>
<gene>
    <name evidence="5" type="ORF">GCM10023318_41810</name>
</gene>
<accession>A0ABP9KND4</accession>
<reference evidence="6" key="1">
    <citation type="journal article" date="2019" name="Int. J. Syst. Evol. Microbiol.">
        <title>The Global Catalogue of Microorganisms (GCM) 10K type strain sequencing project: providing services to taxonomists for standard genome sequencing and annotation.</title>
        <authorList>
            <consortium name="The Broad Institute Genomics Platform"/>
            <consortium name="The Broad Institute Genome Sequencing Center for Infectious Disease"/>
            <person name="Wu L."/>
            <person name="Ma J."/>
        </authorList>
    </citation>
    <scope>NUCLEOTIDE SEQUENCE [LARGE SCALE GENOMIC DNA]</scope>
    <source>
        <strain evidence="6">JCM 18298</strain>
    </source>
</reference>
<feature type="DNA-binding region" description="H-T-H motif" evidence="2">
    <location>
        <begin position="280"/>
        <end position="299"/>
    </location>
</feature>
<comment type="caution">
    <text evidence="5">The sequence shown here is derived from an EMBL/GenBank/DDBJ whole genome shotgun (WGS) entry which is preliminary data.</text>
</comment>
<protein>
    <recommendedName>
        <fullName evidence="4">HTH tetR-type domain-containing protein</fullName>
    </recommendedName>
</protein>
<dbReference type="InterPro" id="IPR001647">
    <property type="entry name" value="HTH_TetR"/>
</dbReference>
<dbReference type="InterPro" id="IPR050109">
    <property type="entry name" value="HTH-type_TetR-like_transc_reg"/>
</dbReference>
<dbReference type="InterPro" id="IPR009057">
    <property type="entry name" value="Homeodomain-like_sf"/>
</dbReference>
<dbReference type="PANTHER" id="PTHR30055">
    <property type="entry name" value="HTH-TYPE TRANSCRIPTIONAL REGULATOR RUTR"/>
    <property type="match status" value="1"/>
</dbReference>
<proteinExistence type="predicted"/>
<sequence length="440" mass="48177">MREAMPRTEHPHTSADTASTDTDTARTDSKRREQILRAAAELFESSGYAAALLKDVADASGILPGSLYHHFDSKESIAVELLESYHRDLAEIAELAPVPLEITSKDVAAERITEFATRIATCALAHRAALQLSIYEPHAGASAHLVRLAKQRPRLIDDAMLALLIAAREVGWFCAEVELADLSEQLCETMLHCGLSVLHRETSAERVAPVLCRLLFEGLASEPPGDTALDESAAMRAARKTIDTWSQQDGDEQRGDSAKSTLVKSVARAEFARRGYEATTMRDIASAAQLGAGSVYRAVPSKKALLDSIMGTFYAELSRAYRAVLATDSTPITKLDALTWINLSALDRFNEEFEIQRAWFRTSPPDSDLFTVLRERARQVRTLVEDGQRTGDIRVDGVPISRLSACVRDLIWMPPSLVARVGKQAALTHARATLLRGAAV</sequence>
<dbReference type="SUPFAM" id="SSF46689">
    <property type="entry name" value="Homeodomain-like"/>
    <property type="match status" value="2"/>
</dbReference>
<feature type="domain" description="HTH tetR-type" evidence="4">
    <location>
        <begin position="29"/>
        <end position="89"/>
    </location>
</feature>
<evidence type="ECO:0000256" key="2">
    <source>
        <dbReference type="PROSITE-ProRule" id="PRU00335"/>
    </source>
</evidence>
<keyword evidence="6" id="KW-1185">Reference proteome</keyword>
<dbReference type="RefSeq" id="WP_345497254.1">
    <property type="nucleotide sequence ID" value="NZ_BAABJM010000004.1"/>
</dbReference>
<feature type="compositionally biased region" description="Basic and acidic residues" evidence="3">
    <location>
        <begin position="1"/>
        <end position="13"/>
    </location>
</feature>
<dbReference type="EMBL" id="BAABJM010000004">
    <property type="protein sequence ID" value="GAA5060425.1"/>
    <property type="molecule type" value="Genomic_DNA"/>
</dbReference>
<feature type="region of interest" description="Disordered" evidence="3">
    <location>
        <begin position="1"/>
        <end position="29"/>
    </location>
</feature>
<evidence type="ECO:0000256" key="3">
    <source>
        <dbReference type="SAM" id="MobiDB-lite"/>
    </source>
</evidence>
<organism evidence="5 6">
    <name type="scientific">Nocardia callitridis</name>
    <dbReference type="NCBI Taxonomy" id="648753"/>
    <lineage>
        <taxon>Bacteria</taxon>
        <taxon>Bacillati</taxon>
        <taxon>Actinomycetota</taxon>
        <taxon>Actinomycetes</taxon>
        <taxon>Mycobacteriales</taxon>
        <taxon>Nocardiaceae</taxon>
        <taxon>Nocardia</taxon>
    </lineage>
</organism>
<name>A0ABP9KND4_9NOCA</name>
<dbReference type="PROSITE" id="PS50977">
    <property type="entry name" value="HTH_TETR_2"/>
    <property type="match status" value="2"/>
</dbReference>
<dbReference type="PRINTS" id="PR00455">
    <property type="entry name" value="HTHTETR"/>
</dbReference>
<evidence type="ECO:0000256" key="1">
    <source>
        <dbReference type="ARBA" id="ARBA00023125"/>
    </source>
</evidence>